<keyword evidence="3" id="KW-1185">Reference proteome</keyword>
<sequence>MRKINYLLATGAAVLALTLTGGVAAAAENTAGQVTAPATTAGGPPGWGYIASYPSPQDCQNAGDSGKAAGQWPDFVCVQSDSLTQWELWVP</sequence>
<dbReference type="RefSeq" id="WP_189304892.1">
    <property type="nucleotide sequence ID" value="NZ_BMRP01000025.1"/>
</dbReference>
<dbReference type="Proteomes" id="UP000654471">
    <property type="component" value="Unassembled WGS sequence"/>
</dbReference>
<name>A0ABQ2VFI8_9ACTN</name>
<feature type="chain" id="PRO_5045826670" description="Secreted protein" evidence="1">
    <location>
        <begin position="27"/>
        <end position="91"/>
    </location>
</feature>
<keyword evidence="1" id="KW-0732">Signal</keyword>
<protein>
    <recommendedName>
        <fullName evidence="4">Secreted protein</fullName>
    </recommendedName>
</protein>
<feature type="signal peptide" evidence="1">
    <location>
        <begin position="1"/>
        <end position="26"/>
    </location>
</feature>
<comment type="caution">
    <text evidence="2">The sequence shown here is derived from an EMBL/GenBank/DDBJ whole genome shotgun (WGS) entry which is preliminary data.</text>
</comment>
<evidence type="ECO:0000313" key="3">
    <source>
        <dbReference type="Proteomes" id="UP000654471"/>
    </source>
</evidence>
<reference evidence="3" key="1">
    <citation type="journal article" date="2019" name="Int. J. Syst. Evol. Microbiol.">
        <title>The Global Catalogue of Microorganisms (GCM) 10K type strain sequencing project: providing services to taxonomists for standard genome sequencing and annotation.</title>
        <authorList>
            <consortium name="The Broad Institute Genomics Platform"/>
            <consortium name="The Broad Institute Genome Sequencing Center for Infectious Disease"/>
            <person name="Wu L."/>
            <person name="Ma J."/>
        </authorList>
    </citation>
    <scope>NUCLEOTIDE SEQUENCE [LARGE SCALE GENOMIC DNA]</scope>
    <source>
        <strain evidence="3">JCM 3399</strain>
    </source>
</reference>
<gene>
    <name evidence="2" type="ORF">GCM10010211_58100</name>
</gene>
<dbReference type="EMBL" id="BMRP01000025">
    <property type="protein sequence ID" value="GGU84506.1"/>
    <property type="molecule type" value="Genomic_DNA"/>
</dbReference>
<proteinExistence type="predicted"/>
<organism evidence="2 3">
    <name type="scientific">Streptomyces albospinus</name>
    <dbReference type="NCBI Taxonomy" id="285515"/>
    <lineage>
        <taxon>Bacteria</taxon>
        <taxon>Bacillati</taxon>
        <taxon>Actinomycetota</taxon>
        <taxon>Actinomycetes</taxon>
        <taxon>Kitasatosporales</taxon>
        <taxon>Streptomycetaceae</taxon>
        <taxon>Streptomyces</taxon>
    </lineage>
</organism>
<evidence type="ECO:0000313" key="2">
    <source>
        <dbReference type="EMBL" id="GGU84506.1"/>
    </source>
</evidence>
<accession>A0ABQ2VFI8</accession>
<evidence type="ECO:0000256" key="1">
    <source>
        <dbReference type="SAM" id="SignalP"/>
    </source>
</evidence>
<evidence type="ECO:0008006" key="4">
    <source>
        <dbReference type="Google" id="ProtNLM"/>
    </source>
</evidence>